<organism evidence="2 3">
    <name type="scientific">Ambispora gerdemannii</name>
    <dbReference type="NCBI Taxonomy" id="144530"/>
    <lineage>
        <taxon>Eukaryota</taxon>
        <taxon>Fungi</taxon>
        <taxon>Fungi incertae sedis</taxon>
        <taxon>Mucoromycota</taxon>
        <taxon>Glomeromycotina</taxon>
        <taxon>Glomeromycetes</taxon>
        <taxon>Archaeosporales</taxon>
        <taxon>Ambisporaceae</taxon>
        <taxon>Ambispora</taxon>
    </lineage>
</organism>
<evidence type="ECO:0000313" key="3">
    <source>
        <dbReference type="Proteomes" id="UP000789831"/>
    </source>
</evidence>
<evidence type="ECO:0000256" key="1">
    <source>
        <dbReference type="SAM" id="Coils"/>
    </source>
</evidence>
<dbReference type="AlphaFoldDB" id="A0A9N9AH74"/>
<accession>A0A9N9AH74</accession>
<name>A0A9N9AH74_9GLOM</name>
<gene>
    <name evidence="2" type="ORF">AGERDE_LOCUS5700</name>
</gene>
<dbReference type="Proteomes" id="UP000789831">
    <property type="component" value="Unassembled WGS sequence"/>
</dbReference>
<keyword evidence="3" id="KW-1185">Reference proteome</keyword>
<protein>
    <submittedName>
        <fullName evidence="2">10211_t:CDS:1</fullName>
    </submittedName>
</protein>
<reference evidence="2" key="1">
    <citation type="submission" date="2021-06" db="EMBL/GenBank/DDBJ databases">
        <authorList>
            <person name="Kallberg Y."/>
            <person name="Tangrot J."/>
            <person name="Rosling A."/>
        </authorList>
    </citation>
    <scope>NUCLEOTIDE SEQUENCE</scope>
    <source>
        <strain evidence="2">MT106</strain>
    </source>
</reference>
<comment type="caution">
    <text evidence="2">The sequence shown here is derived from an EMBL/GenBank/DDBJ whole genome shotgun (WGS) entry which is preliminary data.</text>
</comment>
<proteinExistence type="predicted"/>
<feature type="coiled-coil region" evidence="1">
    <location>
        <begin position="12"/>
        <end position="39"/>
    </location>
</feature>
<dbReference type="EMBL" id="CAJVPL010000802">
    <property type="protein sequence ID" value="CAG8530797.1"/>
    <property type="molecule type" value="Genomic_DNA"/>
</dbReference>
<keyword evidence="1" id="KW-0175">Coiled coil</keyword>
<sequence>MALSLCLLTATQKQITETIAEYKENIEKLQGQLKDITIKLGMETKGLIE</sequence>
<evidence type="ECO:0000313" key="2">
    <source>
        <dbReference type="EMBL" id="CAG8530797.1"/>
    </source>
</evidence>